<feature type="transmembrane region" description="Helical" evidence="6">
    <location>
        <begin position="710"/>
        <end position="731"/>
    </location>
</feature>
<proteinExistence type="predicted"/>
<evidence type="ECO:0000256" key="3">
    <source>
        <dbReference type="ARBA" id="ARBA00022692"/>
    </source>
</evidence>
<dbReference type="InterPro" id="IPR003838">
    <property type="entry name" value="ABC3_permease_C"/>
</dbReference>
<feature type="domain" description="ABC3 transporter permease C-terminal" evidence="7">
    <location>
        <begin position="659"/>
        <end position="768"/>
    </location>
</feature>
<feature type="transmembrane region" description="Helical" evidence="6">
    <location>
        <begin position="650"/>
        <end position="672"/>
    </location>
</feature>
<keyword evidence="3 6" id="KW-0812">Transmembrane</keyword>
<evidence type="ECO:0000256" key="1">
    <source>
        <dbReference type="ARBA" id="ARBA00004651"/>
    </source>
</evidence>
<organism evidence="8 9">
    <name type="scientific">Streptomyces ziwulingensis</name>
    <dbReference type="NCBI Taxonomy" id="1045501"/>
    <lineage>
        <taxon>Bacteria</taxon>
        <taxon>Bacillati</taxon>
        <taxon>Actinomycetota</taxon>
        <taxon>Actinomycetes</taxon>
        <taxon>Kitasatosporales</taxon>
        <taxon>Streptomycetaceae</taxon>
        <taxon>Streptomyces</taxon>
    </lineage>
</organism>
<evidence type="ECO:0000256" key="5">
    <source>
        <dbReference type="ARBA" id="ARBA00023136"/>
    </source>
</evidence>
<dbReference type="PANTHER" id="PTHR30287">
    <property type="entry name" value="MEMBRANE COMPONENT OF PREDICTED ABC SUPERFAMILY METABOLITE UPTAKE TRANSPORTER"/>
    <property type="match status" value="1"/>
</dbReference>
<gene>
    <name evidence="8" type="ORF">GCM10023220_03070</name>
</gene>
<feature type="transmembrane region" description="Helical" evidence="6">
    <location>
        <begin position="296"/>
        <end position="317"/>
    </location>
</feature>
<keyword evidence="2" id="KW-1003">Cell membrane</keyword>
<feature type="transmembrane region" description="Helical" evidence="6">
    <location>
        <begin position="254"/>
        <end position="276"/>
    </location>
</feature>
<evidence type="ECO:0000256" key="2">
    <source>
        <dbReference type="ARBA" id="ARBA00022475"/>
    </source>
</evidence>
<keyword evidence="4 6" id="KW-1133">Transmembrane helix</keyword>
<dbReference type="EMBL" id="BAABIG010000004">
    <property type="protein sequence ID" value="GAA4783464.1"/>
    <property type="molecule type" value="Genomic_DNA"/>
</dbReference>
<dbReference type="RefSeq" id="WP_345616914.1">
    <property type="nucleotide sequence ID" value="NZ_BAABIG010000004.1"/>
</dbReference>
<feature type="domain" description="ABC3 transporter permease C-terminal" evidence="7">
    <location>
        <begin position="205"/>
        <end position="318"/>
    </location>
</feature>
<evidence type="ECO:0000313" key="9">
    <source>
        <dbReference type="Proteomes" id="UP001501265"/>
    </source>
</evidence>
<keyword evidence="5 6" id="KW-0472">Membrane</keyword>
<feature type="transmembrane region" description="Helical" evidence="6">
    <location>
        <begin position="743"/>
        <end position="762"/>
    </location>
</feature>
<dbReference type="InterPro" id="IPR038766">
    <property type="entry name" value="Membrane_comp_ABC_pdt"/>
</dbReference>
<comment type="subcellular location">
    <subcellularLocation>
        <location evidence="1">Cell membrane</location>
        <topology evidence="1">Multi-pass membrane protein</topology>
    </subcellularLocation>
</comment>
<feature type="transmembrane region" description="Helical" evidence="6">
    <location>
        <begin position="368"/>
        <end position="389"/>
    </location>
</feature>
<name>A0ABP9AMB8_9ACTN</name>
<dbReference type="Pfam" id="PF02687">
    <property type="entry name" value="FtsX"/>
    <property type="match status" value="2"/>
</dbReference>
<evidence type="ECO:0000256" key="4">
    <source>
        <dbReference type="ARBA" id="ARBA00022989"/>
    </source>
</evidence>
<feature type="transmembrane region" description="Helical" evidence="6">
    <location>
        <begin position="198"/>
        <end position="222"/>
    </location>
</feature>
<evidence type="ECO:0000313" key="8">
    <source>
        <dbReference type="EMBL" id="GAA4783464.1"/>
    </source>
</evidence>
<keyword evidence="9" id="KW-1185">Reference proteome</keyword>
<evidence type="ECO:0000256" key="6">
    <source>
        <dbReference type="SAM" id="Phobius"/>
    </source>
</evidence>
<protein>
    <submittedName>
        <fullName evidence="8">ABC transporter permease</fullName>
    </submittedName>
</protein>
<evidence type="ECO:0000259" key="7">
    <source>
        <dbReference type="Pfam" id="PF02687"/>
    </source>
</evidence>
<sequence>MSARRWAGDLAMGVRFALTGGREGWTRALLTAVGVGLGVALLLLTTALPNALTVRHQREAARTDITFGVTELPRGADTLVVAEAGTDFRDESVRGRELDPEGLRAPLPPGVDAFPGTGEMVVSPALKELLGSDEGRLLRERLPDRIVGTIGEPGLIGSHELAFYAGADGLASRIDGGRVVRIDAFGDPHPSPEEMDPVLLLLVLVVFVVLLMPVAVFVATAVRFGGERRDRRLAALRLVGSDSRMTRRIAAGEALAGAVLGLGFGAGFFLIGRQLAGHAEVYRVSVFPSYLDPSPLLVLLVGVAVPAAAVLVTMVALRGVIIEPLGVVRTAKPARRRLWWRLLLPLLGLAMLYPMVGQGRDDGDFNQYLVVGGVILLLVGVTALLPWAVERFVARLGAGGVSWQLAVRRLQLSSGTAARMVNGIAVAVAGAIALQMLFAGVDGDYTRDTGYDVMRAQMQVSLPDGVPVAPAAAEFESTKGVEGVFAYSETTVGDTRADPEESTSVNVGDCADLREIARLDSCRDGDVFVVRGAEYDTGTAGLSVPGRKLYLDPSYEGGPRSGEVPWTVPDVLVDARPRTGPTGIEAGGFLLTPKALADGALPALRGQIYLRLDRSVPDGQELVRNTAAAVDPLASTLNWSSTERSERFTAVRTGLLVGAAGVLALIGASLLVSQLEQLRERRKLLSALVAFGTRRRTLGLSVLWQTAVPIALGLLLASAVGLTLGAVLLRMTGAPIRIDWPSVLSMTGIGAAVVLVVTLLSLPPLLRLMRPDGLRTE</sequence>
<feature type="transmembrane region" description="Helical" evidence="6">
    <location>
        <begin position="338"/>
        <end position="356"/>
    </location>
</feature>
<feature type="transmembrane region" description="Helical" evidence="6">
    <location>
        <begin position="28"/>
        <end position="48"/>
    </location>
</feature>
<dbReference type="Proteomes" id="UP001501265">
    <property type="component" value="Unassembled WGS sequence"/>
</dbReference>
<accession>A0ABP9AMB8</accession>
<dbReference type="PANTHER" id="PTHR30287:SF2">
    <property type="entry name" value="BLL1001 PROTEIN"/>
    <property type="match status" value="1"/>
</dbReference>
<reference evidence="9" key="1">
    <citation type="journal article" date="2019" name="Int. J. Syst. Evol. Microbiol.">
        <title>The Global Catalogue of Microorganisms (GCM) 10K type strain sequencing project: providing services to taxonomists for standard genome sequencing and annotation.</title>
        <authorList>
            <consortium name="The Broad Institute Genomics Platform"/>
            <consortium name="The Broad Institute Genome Sequencing Center for Infectious Disease"/>
            <person name="Wu L."/>
            <person name="Ma J."/>
        </authorList>
    </citation>
    <scope>NUCLEOTIDE SEQUENCE [LARGE SCALE GENOMIC DNA]</scope>
    <source>
        <strain evidence="9">JCM 18081</strain>
    </source>
</reference>
<comment type="caution">
    <text evidence="8">The sequence shown here is derived from an EMBL/GenBank/DDBJ whole genome shotgun (WGS) entry which is preliminary data.</text>
</comment>